<evidence type="ECO:0000256" key="1">
    <source>
        <dbReference type="SAM" id="Phobius"/>
    </source>
</evidence>
<protein>
    <submittedName>
        <fullName evidence="2">Uncharacterized protein</fullName>
    </submittedName>
</protein>
<keyword evidence="1" id="KW-0472">Membrane</keyword>
<sequence length="275" mass="31761">MIQYRGETTYFEASSATVRFRDGLQHDFIDDNDDNGIENVDFFNMAIGDSLRFSYNSTSCMEQPSLIGPPTCTWPHSVHVVLTRWHEDSFNWELSQAWVTPGWRWEWIFRPSRERARVPLGFDVLRCDTMDLTMGLPSSTESMFLRDVTLGAYLPRNYSADKLRVFEPCGSGRECRIINNEVMCRGIRGLVQILPFLFAFIPSVMILRIVCGGIVEGIRRARSESDSQRHSYEMVDVDSLASVAGEEEWERRRQEEARAAKLYRDGTAMKWSKRT</sequence>
<organism evidence="2">
    <name type="scientific">Pseudictyota dubia</name>
    <dbReference type="NCBI Taxonomy" id="2749911"/>
    <lineage>
        <taxon>Eukaryota</taxon>
        <taxon>Sar</taxon>
        <taxon>Stramenopiles</taxon>
        <taxon>Ochrophyta</taxon>
        <taxon>Bacillariophyta</taxon>
        <taxon>Mediophyceae</taxon>
        <taxon>Biddulphiophycidae</taxon>
        <taxon>Eupodiscales</taxon>
        <taxon>Odontellaceae</taxon>
        <taxon>Pseudictyota</taxon>
    </lineage>
</organism>
<feature type="transmembrane region" description="Helical" evidence="1">
    <location>
        <begin position="193"/>
        <end position="215"/>
    </location>
</feature>
<proteinExistence type="predicted"/>
<name>A0A7R9WDL4_9STRA</name>
<gene>
    <name evidence="2" type="ORF">TDUB1175_LOCUS20052</name>
</gene>
<dbReference type="AlphaFoldDB" id="A0A7R9WDL4"/>
<accession>A0A7R9WDL4</accession>
<evidence type="ECO:0000313" key="2">
    <source>
        <dbReference type="EMBL" id="CAD8321636.1"/>
    </source>
</evidence>
<keyword evidence="1" id="KW-1133">Transmembrane helix</keyword>
<dbReference type="EMBL" id="HBED01039848">
    <property type="protein sequence ID" value="CAD8321636.1"/>
    <property type="molecule type" value="Transcribed_RNA"/>
</dbReference>
<reference evidence="2" key="1">
    <citation type="submission" date="2021-01" db="EMBL/GenBank/DDBJ databases">
        <authorList>
            <person name="Corre E."/>
            <person name="Pelletier E."/>
            <person name="Niang G."/>
            <person name="Scheremetjew M."/>
            <person name="Finn R."/>
            <person name="Kale V."/>
            <person name="Holt S."/>
            <person name="Cochrane G."/>
            <person name="Meng A."/>
            <person name="Brown T."/>
            <person name="Cohen L."/>
        </authorList>
    </citation>
    <scope>NUCLEOTIDE SEQUENCE</scope>
    <source>
        <strain evidence="2">CCMP147</strain>
    </source>
</reference>
<keyword evidence="1" id="KW-0812">Transmembrane</keyword>